<dbReference type="PANTHER" id="PTHR43848">
    <property type="entry name" value="PUTRESCINE TRANSPORT SYSTEM PERMEASE PROTEIN POTI"/>
    <property type="match status" value="1"/>
</dbReference>
<sequence length="286" mass="32081">MNTKTLSTDELLARKRKAEKLQKILVKIFIFFILILMDLPIFYLIVNSFTTARITGTWNGFSFIPYQTLFNYAGNKYAQKIWNAAGNTILVALCAGGLATIVGTAGAIGTHYMKRKWLKRTFSFVNQIPVVNAEIVMAISLCILFVSMQWPRTFLTLVIGHMVLTVPFVVLSVEPKLEQMDNSLYEAALDLGATQPQAIFKVMIPDILPGIISGFLLSVTLSLDDYIVTAFTKPGQGFETISTYVEAVTKKESLPIQLRAFTTVLFIVVMLVMFAISMRLRKKEQR</sequence>
<feature type="transmembrane region" description="Helical" evidence="8">
    <location>
        <begin position="24"/>
        <end position="46"/>
    </location>
</feature>
<keyword evidence="5 8" id="KW-0812">Transmembrane</keyword>
<evidence type="ECO:0000256" key="7">
    <source>
        <dbReference type="ARBA" id="ARBA00023136"/>
    </source>
</evidence>
<dbReference type="InterPro" id="IPR051789">
    <property type="entry name" value="Bact_Polyamine_Transport"/>
</dbReference>
<gene>
    <name evidence="10" type="ORF">EI71_00314</name>
</gene>
<keyword evidence="11" id="KW-1185">Reference proteome</keyword>
<evidence type="ECO:0000256" key="5">
    <source>
        <dbReference type="ARBA" id="ARBA00022692"/>
    </source>
</evidence>
<keyword evidence="7 8" id="KW-0472">Membrane</keyword>
<accession>A0A397RYK5</accession>
<dbReference type="Gene3D" id="1.10.3720.10">
    <property type="entry name" value="MetI-like"/>
    <property type="match status" value="1"/>
</dbReference>
<evidence type="ECO:0000256" key="4">
    <source>
        <dbReference type="ARBA" id="ARBA00022475"/>
    </source>
</evidence>
<dbReference type="EMBL" id="QXEV01000002">
    <property type="protein sequence ID" value="RIA78362.1"/>
    <property type="molecule type" value="Genomic_DNA"/>
</dbReference>
<keyword evidence="3 8" id="KW-0813">Transport</keyword>
<feature type="domain" description="ABC transmembrane type-1" evidence="9">
    <location>
        <begin position="85"/>
        <end position="277"/>
    </location>
</feature>
<dbReference type="RefSeq" id="WP_119015483.1">
    <property type="nucleotide sequence ID" value="NZ_QXEV01000002.1"/>
</dbReference>
<comment type="subcellular location">
    <subcellularLocation>
        <location evidence="1 8">Cell membrane</location>
        <topology evidence="1 8">Multi-pass membrane protein</topology>
    </subcellularLocation>
</comment>
<reference evidence="10 11" key="1">
    <citation type="submission" date="2018-08" db="EMBL/GenBank/DDBJ databases">
        <title>Genomic Encyclopedia of Archaeal and Bacterial Type Strains, Phase II (KMG-II): from individual species to whole genera.</title>
        <authorList>
            <person name="Goeker M."/>
        </authorList>
    </citation>
    <scope>NUCLEOTIDE SEQUENCE [LARGE SCALE GENOMIC DNA]</scope>
    <source>
        <strain evidence="10 11">ATCC 27112</strain>
    </source>
</reference>
<evidence type="ECO:0000256" key="2">
    <source>
        <dbReference type="ARBA" id="ARBA00007069"/>
    </source>
</evidence>
<dbReference type="GO" id="GO:0005886">
    <property type="term" value="C:plasma membrane"/>
    <property type="evidence" value="ECO:0007669"/>
    <property type="project" value="UniProtKB-SubCell"/>
</dbReference>
<proteinExistence type="inferred from homology"/>
<organism evidence="10 11">
    <name type="scientific">Anaeroplasma bactoclasticum</name>
    <dbReference type="NCBI Taxonomy" id="2088"/>
    <lineage>
        <taxon>Bacteria</taxon>
        <taxon>Bacillati</taxon>
        <taxon>Mycoplasmatota</taxon>
        <taxon>Mollicutes</taxon>
        <taxon>Anaeroplasmatales</taxon>
        <taxon>Anaeroplasmataceae</taxon>
        <taxon>Anaeroplasma</taxon>
    </lineage>
</organism>
<dbReference type="PANTHER" id="PTHR43848:SF2">
    <property type="entry name" value="PUTRESCINE TRANSPORT SYSTEM PERMEASE PROTEIN POTI"/>
    <property type="match status" value="1"/>
</dbReference>
<feature type="transmembrane region" description="Helical" evidence="8">
    <location>
        <begin position="89"/>
        <end position="109"/>
    </location>
</feature>
<dbReference type="InterPro" id="IPR000515">
    <property type="entry name" value="MetI-like"/>
</dbReference>
<evidence type="ECO:0000259" key="9">
    <source>
        <dbReference type="PROSITE" id="PS50928"/>
    </source>
</evidence>
<name>A0A397RYK5_9MOLU</name>
<protein>
    <submittedName>
        <fullName evidence="10">Spermidine/putrescine transport system permease protein</fullName>
    </submittedName>
</protein>
<dbReference type="PROSITE" id="PS50928">
    <property type="entry name" value="ABC_TM1"/>
    <property type="match status" value="1"/>
</dbReference>
<feature type="transmembrane region" description="Helical" evidence="8">
    <location>
        <begin position="256"/>
        <end position="276"/>
    </location>
</feature>
<evidence type="ECO:0000313" key="11">
    <source>
        <dbReference type="Proteomes" id="UP000266506"/>
    </source>
</evidence>
<evidence type="ECO:0000256" key="1">
    <source>
        <dbReference type="ARBA" id="ARBA00004651"/>
    </source>
</evidence>
<dbReference type="InterPro" id="IPR035906">
    <property type="entry name" value="MetI-like_sf"/>
</dbReference>
<dbReference type="Proteomes" id="UP000266506">
    <property type="component" value="Unassembled WGS sequence"/>
</dbReference>
<comment type="similarity">
    <text evidence="2">Belongs to the binding-protein-dependent transport system permease family. CysTW subfamily.</text>
</comment>
<dbReference type="CDD" id="cd06261">
    <property type="entry name" value="TM_PBP2"/>
    <property type="match status" value="1"/>
</dbReference>
<comment type="caution">
    <text evidence="10">The sequence shown here is derived from an EMBL/GenBank/DDBJ whole genome shotgun (WGS) entry which is preliminary data.</text>
</comment>
<dbReference type="Pfam" id="PF00528">
    <property type="entry name" value="BPD_transp_1"/>
    <property type="match status" value="1"/>
</dbReference>
<evidence type="ECO:0000256" key="8">
    <source>
        <dbReference type="RuleBase" id="RU363032"/>
    </source>
</evidence>
<evidence type="ECO:0000256" key="6">
    <source>
        <dbReference type="ARBA" id="ARBA00022989"/>
    </source>
</evidence>
<dbReference type="AlphaFoldDB" id="A0A397RYK5"/>
<evidence type="ECO:0000256" key="3">
    <source>
        <dbReference type="ARBA" id="ARBA00022448"/>
    </source>
</evidence>
<dbReference type="FunCoup" id="A0A397RYK5">
    <property type="interactions" value="205"/>
</dbReference>
<feature type="transmembrane region" description="Helical" evidence="8">
    <location>
        <begin position="130"/>
        <end position="148"/>
    </location>
</feature>
<dbReference type="SUPFAM" id="SSF161098">
    <property type="entry name" value="MetI-like"/>
    <property type="match status" value="1"/>
</dbReference>
<dbReference type="GO" id="GO:0055085">
    <property type="term" value="P:transmembrane transport"/>
    <property type="evidence" value="ECO:0007669"/>
    <property type="project" value="InterPro"/>
</dbReference>
<evidence type="ECO:0000313" key="10">
    <source>
        <dbReference type="EMBL" id="RIA78362.1"/>
    </source>
</evidence>
<keyword evidence="6 8" id="KW-1133">Transmembrane helix</keyword>
<feature type="transmembrane region" description="Helical" evidence="8">
    <location>
        <begin position="154"/>
        <end position="173"/>
    </location>
</feature>
<dbReference type="OrthoDB" id="9785113at2"/>
<keyword evidence="4" id="KW-1003">Cell membrane</keyword>
<dbReference type="InParanoid" id="A0A397RYK5"/>